<dbReference type="AlphaFoldDB" id="A0A1F8BD51"/>
<protein>
    <recommendedName>
        <fullName evidence="1">Nudix hydrolase domain-containing protein</fullName>
    </recommendedName>
</protein>
<reference evidence="2 3" key="1">
    <citation type="journal article" date="2016" name="Nat. Commun.">
        <title>Thousands of microbial genomes shed light on interconnected biogeochemical processes in an aquifer system.</title>
        <authorList>
            <person name="Anantharaman K."/>
            <person name="Brown C.T."/>
            <person name="Hug L.A."/>
            <person name="Sharon I."/>
            <person name="Castelle C.J."/>
            <person name="Probst A.J."/>
            <person name="Thomas B.C."/>
            <person name="Singh A."/>
            <person name="Wilkins M.J."/>
            <person name="Karaoz U."/>
            <person name="Brodie E.L."/>
            <person name="Williams K.H."/>
            <person name="Hubbard S.S."/>
            <person name="Banfield J.F."/>
        </authorList>
    </citation>
    <scope>NUCLEOTIDE SEQUENCE [LARGE SCALE GENOMIC DNA]</scope>
</reference>
<evidence type="ECO:0000313" key="3">
    <source>
        <dbReference type="Proteomes" id="UP000177082"/>
    </source>
</evidence>
<dbReference type="Gene3D" id="3.90.79.10">
    <property type="entry name" value="Nucleoside Triphosphate Pyrophosphohydrolase"/>
    <property type="match status" value="1"/>
</dbReference>
<feature type="domain" description="Nudix hydrolase" evidence="1">
    <location>
        <begin position="50"/>
        <end position="151"/>
    </location>
</feature>
<accession>A0A1F8BD51</accession>
<evidence type="ECO:0000313" key="2">
    <source>
        <dbReference type="EMBL" id="OGM61976.1"/>
    </source>
</evidence>
<evidence type="ECO:0000259" key="1">
    <source>
        <dbReference type="Pfam" id="PF00293"/>
    </source>
</evidence>
<comment type="caution">
    <text evidence="2">The sequence shown here is derived from an EMBL/GenBank/DDBJ whole genome shotgun (WGS) entry which is preliminary data.</text>
</comment>
<dbReference type="Pfam" id="PF00293">
    <property type="entry name" value="NUDIX"/>
    <property type="match status" value="1"/>
</dbReference>
<dbReference type="SUPFAM" id="SSF55811">
    <property type="entry name" value="Nudix"/>
    <property type="match status" value="1"/>
</dbReference>
<gene>
    <name evidence="2" type="ORF">A2961_02840</name>
</gene>
<sequence length="210" mass="24029">MEKVDILTPPTFTKSGIIKTIKQAWNNEDWIGTFNLWIIQSEPIPSVVYQVRSPKSSWAPGKLDVTAGGHYSSGEELEDGLREVKEELGKRYKPKELTYLGRKMHVSPDVNGKMRQNIVDISFILDNSQLSTYLLQEAEVYAITSLPIGELIKVHSKLEYQFQAEAFVADGKTIKLDVKKDSFPFNWDNYHFKIALLADRFLKGEKNLIY</sequence>
<dbReference type="EMBL" id="MGHF01000030">
    <property type="protein sequence ID" value="OGM61976.1"/>
    <property type="molecule type" value="Genomic_DNA"/>
</dbReference>
<dbReference type="InterPro" id="IPR000086">
    <property type="entry name" value="NUDIX_hydrolase_dom"/>
</dbReference>
<dbReference type="Proteomes" id="UP000177082">
    <property type="component" value="Unassembled WGS sequence"/>
</dbReference>
<dbReference type="STRING" id="1802519.A2961_02840"/>
<organism evidence="2 3">
    <name type="scientific">Candidatus Woesebacteria bacterium RIFCSPLOWO2_01_FULL_39_21</name>
    <dbReference type="NCBI Taxonomy" id="1802519"/>
    <lineage>
        <taxon>Bacteria</taxon>
        <taxon>Candidatus Woeseibacteriota</taxon>
    </lineage>
</organism>
<name>A0A1F8BD51_9BACT</name>
<proteinExistence type="predicted"/>
<dbReference type="InterPro" id="IPR015797">
    <property type="entry name" value="NUDIX_hydrolase-like_dom_sf"/>
</dbReference>